<evidence type="ECO:0000256" key="1">
    <source>
        <dbReference type="SAM" id="SignalP"/>
    </source>
</evidence>
<name>A0ABU7K1G6_9ACTN</name>
<dbReference type="Proteomes" id="UP001356095">
    <property type="component" value="Unassembled WGS sequence"/>
</dbReference>
<gene>
    <name evidence="2" type="ORF">Q8791_00415</name>
</gene>
<reference evidence="2 3" key="1">
    <citation type="submission" date="2023-08" db="EMBL/GenBank/DDBJ databases">
        <authorList>
            <person name="Girao M."/>
            <person name="Carvalho M.F."/>
        </authorList>
    </citation>
    <scope>NUCLEOTIDE SEQUENCE [LARGE SCALE GENOMIC DNA]</scope>
    <source>
        <strain evidence="2 3">CT-R113</strain>
    </source>
</reference>
<sequence length="198" mass="21318">MIGLSLVAVTAVAGSLLAFGSGSPLAQEVPAPAATAEGPALVDFTDEHVSLRYPEGWTVAGPAPLPEPGESEVLSFQRITAPGGEHTFCFNAHETDGGLTSMEQQEEWEAGLLDGAGISDVRRIALKQDTSAPLGWDTSRLELTYTNTRWDEPDRWVVWQYTVIEGRGYFVQADIPAADLPAYEDLVDAVLDTFEPVL</sequence>
<comment type="caution">
    <text evidence="2">The sequence shown here is derived from an EMBL/GenBank/DDBJ whole genome shotgun (WGS) entry which is preliminary data.</text>
</comment>
<evidence type="ECO:0000313" key="2">
    <source>
        <dbReference type="EMBL" id="MEE2035684.1"/>
    </source>
</evidence>
<proteinExistence type="predicted"/>
<accession>A0ABU7K1G6</accession>
<dbReference type="EMBL" id="JAUZMY010000001">
    <property type="protein sequence ID" value="MEE2035684.1"/>
    <property type="molecule type" value="Genomic_DNA"/>
</dbReference>
<evidence type="ECO:0000313" key="3">
    <source>
        <dbReference type="Proteomes" id="UP001356095"/>
    </source>
</evidence>
<feature type="chain" id="PRO_5046512550" evidence="1">
    <location>
        <begin position="27"/>
        <end position="198"/>
    </location>
</feature>
<keyword evidence="1" id="KW-0732">Signal</keyword>
<organism evidence="2 3">
    <name type="scientific">Nocardiopsis codii</name>
    <dbReference type="NCBI Taxonomy" id="3065942"/>
    <lineage>
        <taxon>Bacteria</taxon>
        <taxon>Bacillati</taxon>
        <taxon>Actinomycetota</taxon>
        <taxon>Actinomycetes</taxon>
        <taxon>Streptosporangiales</taxon>
        <taxon>Nocardiopsidaceae</taxon>
        <taxon>Nocardiopsis</taxon>
    </lineage>
</organism>
<dbReference type="RefSeq" id="WP_330089515.1">
    <property type="nucleotide sequence ID" value="NZ_JAUZMY010000001.1"/>
</dbReference>
<protein>
    <submittedName>
        <fullName evidence="2">Uncharacterized protein</fullName>
    </submittedName>
</protein>
<keyword evidence="3" id="KW-1185">Reference proteome</keyword>
<feature type="signal peptide" evidence="1">
    <location>
        <begin position="1"/>
        <end position="26"/>
    </location>
</feature>